<organism evidence="1 2">
    <name type="scientific">Candidatus Syntrophonatronum acetioxidans</name>
    <dbReference type="NCBI Taxonomy" id="1795816"/>
    <lineage>
        <taxon>Bacteria</taxon>
        <taxon>Bacillati</taxon>
        <taxon>Bacillota</taxon>
        <taxon>Clostridia</taxon>
        <taxon>Eubacteriales</taxon>
        <taxon>Syntrophomonadaceae</taxon>
        <taxon>Candidatus Syntrophonatronum</taxon>
    </lineage>
</organism>
<sequence length="340" mass="38876">DQLSTDKIHEFEISGDKALKAAFDKQAADCDLDYDFPEELEQLLVNKKADKIEGGSLDLGKVLDKEKRGFPLKLNSVTHLVVEDEFIDLEEMISMRQLDKEAPILAEQLEKANIKWYYNGKRLFSIEELYSALEEDWSKIICPTILEYRGVEGYLGDNPEEASPHHFKGIGEMKISPSEDKIAFGLNNAACPFRIGSAGIINLKDEEVYFTNIGWGNLALEKKWSPDEEHIAYISSSDGPSGDWLHVDNIKKKENMTTLDVEKINPVLEKEGYNTLHPQEPCLLIRDMSWLDDGSVLKFNTDFTYAMWEEGKESELKDIQWLFCVETKELKIERVIKNNS</sequence>
<evidence type="ECO:0000313" key="1">
    <source>
        <dbReference type="EMBL" id="RQD77391.1"/>
    </source>
</evidence>
<name>A0A424YH34_9FIRM</name>
<gene>
    <name evidence="1" type="ORF">D5R97_02530</name>
</gene>
<dbReference type="SUPFAM" id="SSF82171">
    <property type="entry name" value="DPP6 N-terminal domain-like"/>
    <property type="match status" value="1"/>
</dbReference>
<dbReference type="Proteomes" id="UP000285138">
    <property type="component" value="Unassembled WGS sequence"/>
</dbReference>
<protein>
    <submittedName>
        <fullName evidence="1">Uncharacterized protein</fullName>
    </submittedName>
</protein>
<evidence type="ECO:0000313" key="2">
    <source>
        <dbReference type="Proteomes" id="UP000285138"/>
    </source>
</evidence>
<dbReference type="AlphaFoldDB" id="A0A424YH34"/>
<dbReference type="EMBL" id="QZAA01000069">
    <property type="protein sequence ID" value="RQD77391.1"/>
    <property type="molecule type" value="Genomic_DNA"/>
</dbReference>
<feature type="non-terminal residue" evidence="1">
    <location>
        <position position="1"/>
    </location>
</feature>
<comment type="caution">
    <text evidence="1">The sequence shown here is derived from an EMBL/GenBank/DDBJ whole genome shotgun (WGS) entry which is preliminary data.</text>
</comment>
<accession>A0A424YH34</accession>
<reference evidence="1 2" key="1">
    <citation type="submission" date="2018-08" db="EMBL/GenBank/DDBJ databases">
        <title>The metabolism and importance of syntrophic acetate oxidation coupled to methane or sulfide production in haloalkaline environments.</title>
        <authorList>
            <person name="Timmers P.H.A."/>
            <person name="Vavourakis C.D."/>
            <person name="Sorokin D.Y."/>
            <person name="Sinninghe Damste J.S."/>
            <person name="Muyzer G."/>
            <person name="Stams A.J.M."/>
            <person name="Plugge C.M."/>
        </authorList>
    </citation>
    <scope>NUCLEOTIDE SEQUENCE [LARGE SCALE GENOMIC DNA]</scope>
    <source>
        <strain evidence="1">MSAO_Bac1</strain>
    </source>
</reference>
<proteinExistence type="predicted"/>